<dbReference type="AlphaFoldDB" id="A0A2S7U634"/>
<accession>A0A2S7U634</accession>
<reference evidence="2 3" key="1">
    <citation type="submission" date="2016-12" db="EMBL/GenBank/DDBJ databases">
        <title>Study of bacterial adaptation to deep sea.</title>
        <authorList>
            <person name="Song J."/>
            <person name="Yoshizawa S."/>
            <person name="Kogure K."/>
        </authorList>
    </citation>
    <scope>NUCLEOTIDE SEQUENCE [LARGE SCALE GENOMIC DNA]</scope>
    <source>
        <strain evidence="2 3">SAORIC-165</strain>
    </source>
</reference>
<feature type="region of interest" description="Disordered" evidence="1">
    <location>
        <begin position="174"/>
        <end position="198"/>
    </location>
</feature>
<sequence>MTILAGTLLVSLDDSSEEARSTLIQQQHAAIRSAILGSHSVSPRGVVTSSGYISDIGERPNTVSALLLNPNANEPVPAAFTYPAPRYLAIKGLWRKVGDEVADEDWSSSFNDPESRADILLKHGWRGPYLDGDYAEGENDGTAILYDAWGNDWDANYEDGTSVDSVTDGIEFFSFSKDQQEDTEATGNGPESEDIDPYSVDYPAQPSKRVVAKTSFEVDLAETSLPSLIIENNTDEELILGLIYPGIDLNDEMGEVGAYHSSVIRNSSDDAIMVPMMTEAAPTTILNSSSELTAYFRGHPTAYRYQVVLYKIGASDSDSLAKRLYAVYPDVFFFAPRYTHSQPLVSSSPDFNWLISSESEGSGN</sequence>
<organism evidence="2 3">
    <name type="scientific">Rubritalea profundi</name>
    <dbReference type="NCBI Taxonomy" id="1658618"/>
    <lineage>
        <taxon>Bacteria</taxon>
        <taxon>Pseudomonadati</taxon>
        <taxon>Verrucomicrobiota</taxon>
        <taxon>Verrucomicrobiia</taxon>
        <taxon>Verrucomicrobiales</taxon>
        <taxon>Rubritaleaceae</taxon>
        <taxon>Rubritalea</taxon>
    </lineage>
</organism>
<evidence type="ECO:0000256" key="1">
    <source>
        <dbReference type="SAM" id="MobiDB-lite"/>
    </source>
</evidence>
<evidence type="ECO:0000313" key="3">
    <source>
        <dbReference type="Proteomes" id="UP000239907"/>
    </source>
</evidence>
<gene>
    <name evidence="2" type="ORF">BSZ32_17115</name>
</gene>
<dbReference type="EMBL" id="MQWA01000001">
    <property type="protein sequence ID" value="PQJ30030.1"/>
    <property type="molecule type" value="Genomic_DNA"/>
</dbReference>
<name>A0A2S7U634_9BACT</name>
<evidence type="ECO:0000313" key="2">
    <source>
        <dbReference type="EMBL" id="PQJ30030.1"/>
    </source>
</evidence>
<protein>
    <submittedName>
        <fullName evidence="2">Uncharacterized protein</fullName>
    </submittedName>
</protein>
<dbReference type="Proteomes" id="UP000239907">
    <property type="component" value="Unassembled WGS sequence"/>
</dbReference>
<comment type="caution">
    <text evidence="2">The sequence shown here is derived from an EMBL/GenBank/DDBJ whole genome shotgun (WGS) entry which is preliminary data.</text>
</comment>
<keyword evidence="3" id="KW-1185">Reference proteome</keyword>
<proteinExistence type="predicted"/>